<name>A0A8J6M4H7_9FIRM</name>
<sequence length="404" mass="43796">MKNGVLRGVGLLILAAWLIASPARAAGWTDLTEEHWAYETMARAEALGVLGGLPDGTMAPEGTLSWGEYLTMLARTFYPEQYGSGERLPGTHWAFPAYEAALSAGVLCGGDFVTVNGATLGEPVTRRDAVTLALRVLEGEPLPAAEPAVADFQQLPASYQAFVARSYVLGLMTGYPDGTFRGSAVLSRAQGATLLLRTLDLSSGAVLEQETAEKDLAPAQTQTDSAQAHPVELRTLGENGAKRERLFGSAEKRRFTDQAEARTNMTEVTVPVWRLNESTGEKTAGEVTFMIHKALAADMTEIFTEIFNDPEQFPVKDIGGFRWTDGAKGEHNCGTAIDINWNENYQVYPNGTVGAGAYWRPGKDPWSIPAEGSVVRSFKAHGYSWGGDAWPTNKDYMHFSYMGV</sequence>
<dbReference type="PROSITE" id="PS51272">
    <property type="entry name" value="SLH"/>
    <property type="match status" value="2"/>
</dbReference>
<dbReference type="InterPro" id="IPR001119">
    <property type="entry name" value="SLH_dom"/>
</dbReference>
<organism evidence="4 5">
    <name type="scientific">Lawsonibacter hominis</name>
    <dbReference type="NCBI Taxonomy" id="2763053"/>
    <lineage>
        <taxon>Bacteria</taxon>
        <taxon>Bacillati</taxon>
        <taxon>Bacillota</taxon>
        <taxon>Clostridia</taxon>
        <taxon>Eubacteriales</taxon>
        <taxon>Oscillospiraceae</taxon>
        <taxon>Lawsonibacter</taxon>
    </lineage>
</organism>
<dbReference type="Pfam" id="PF00395">
    <property type="entry name" value="SLH"/>
    <property type="match status" value="2"/>
</dbReference>
<protein>
    <submittedName>
        <fullName evidence="4">M15 family metallopeptidase</fullName>
    </submittedName>
</protein>
<dbReference type="SUPFAM" id="SSF55166">
    <property type="entry name" value="Hedgehog/DD-peptidase"/>
    <property type="match status" value="1"/>
</dbReference>
<keyword evidence="2" id="KW-0732">Signal</keyword>
<dbReference type="PANTHER" id="PTHR43308">
    <property type="entry name" value="OUTER MEMBRANE PROTEIN ALPHA-RELATED"/>
    <property type="match status" value="1"/>
</dbReference>
<dbReference type="Proteomes" id="UP000661435">
    <property type="component" value="Unassembled WGS sequence"/>
</dbReference>
<dbReference type="InterPro" id="IPR051465">
    <property type="entry name" value="Cell_Envelope_Struct_Comp"/>
</dbReference>
<gene>
    <name evidence="4" type="ORF">H8S57_02070</name>
</gene>
<dbReference type="Gene3D" id="3.30.1380.10">
    <property type="match status" value="1"/>
</dbReference>
<reference evidence="4" key="1">
    <citation type="submission" date="2020-08" db="EMBL/GenBank/DDBJ databases">
        <title>Genome public.</title>
        <authorList>
            <person name="Liu C."/>
            <person name="Sun Q."/>
        </authorList>
    </citation>
    <scope>NUCLEOTIDE SEQUENCE</scope>
    <source>
        <strain evidence="4">NSJ-51</strain>
    </source>
</reference>
<comment type="caution">
    <text evidence="4">The sequence shown here is derived from an EMBL/GenBank/DDBJ whole genome shotgun (WGS) entry which is preliminary data.</text>
</comment>
<dbReference type="AlphaFoldDB" id="A0A8J6M4H7"/>
<feature type="domain" description="SLH" evidence="3">
    <location>
        <begin position="24"/>
        <end position="87"/>
    </location>
</feature>
<feature type="chain" id="PRO_5035148270" evidence="2">
    <location>
        <begin position="26"/>
        <end position="404"/>
    </location>
</feature>
<accession>A0A8J6M4H7</accession>
<dbReference type="InterPro" id="IPR009045">
    <property type="entry name" value="Zn_M74/Hedgehog-like"/>
</dbReference>
<dbReference type="EMBL" id="JACOPP010000002">
    <property type="protein sequence ID" value="MBC5732512.1"/>
    <property type="molecule type" value="Genomic_DNA"/>
</dbReference>
<evidence type="ECO:0000259" key="3">
    <source>
        <dbReference type="PROSITE" id="PS51272"/>
    </source>
</evidence>
<keyword evidence="5" id="KW-1185">Reference proteome</keyword>
<evidence type="ECO:0000256" key="1">
    <source>
        <dbReference type="ARBA" id="ARBA00022737"/>
    </source>
</evidence>
<feature type="signal peptide" evidence="2">
    <location>
        <begin position="1"/>
        <end position="25"/>
    </location>
</feature>
<dbReference type="PANTHER" id="PTHR43308:SF5">
    <property type="entry name" value="S-LAYER PROTEIN _ PEPTIDOGLYCAN ENDO-BETA-N-ACETYLGLUCOSAMINIDASE"/>
    <property type="match status" value="1"/>
</dbReference>
<evidence type="ECO:0000256" key="2">
    <source>
        <dbReference type="SAM" id="SignalP"/>
    </source>
</evidence>
<dbReference type="RefSeq" id="WP_186906412.1">
    <property type="nucleotide sequence ID" value="NZ_JACOPP010000002.1"/>
</dbReference>
<feature type="domain" description="SLH" evidence="3">
    <location>
        <begin position="146"/>
        <end position="209"/>
    </location>
</feature>
<dbReference type="GO" id="GO:0008233">
    <property type="term" value="F:peptidase activity"/>
    <property type="evidence" value="ECO:0007669"/>
    <property type="project" value="InterPro"/>
</dbReference>
<keyword evidence="1" id="KW-0677">Repeat</keyword>
<evidence type="ECO:0000313" key="5">
    <source>
        <dbReference type="Proteomes" id="UP000661435"/>
    </source>
</evidence>
<dbReference type="InterPro" id="IPR039561">
    <property type="entry name" value="Peptidase_M15C"/>
</dbReference>
<proteinExistence type="predicted"/>
<evidence type="ECO:0000313" key="4">
    <source>
        <dbReference type="EMBL" id="MBC5732512.1"/>
    </source>
</evidence>
<dbReference type="Pfam" id="PF13539">
    <property type="entry name" value="Peptidase_M15_4"/>
    <property type="match status" value="1"/>
</dbReference>